<dbReference type="Proteomes" id="UP000183983">
    <property type="component" value="Unassembled WGS sequence"/>
</dbReference>
<protein>
    <recommendedName>
        <fullName evidence="2">DUF7740 domain-containing protein</fullName>
    </recommendedName>
</protein>
<dbReference type="AlphaFoldDB" id="A0A1M7KIS3"/>
<reference evidence="3 4" key="1">
    <citation type="submission" date="2016-11" db="EMBL/GenBank/DDBJ databases">
        <authorList>
            <person name="Jaros S."/>
            <person name="Januszkiewicz K."/>
            <person name="Wedrychowicz H."/>
        </authorList>
    </citation>
    <scope>NUCLEOTIDE SEQUENCE [LARGE SCALE GENOMIC DNA]</scope>
    <source>
        <strain evidence="3 4">LMG 26898</strain>
    </source>
</reference>
<name>A0A1M7KIS3_9PSED</name>
<keyword evidence="1" id="KW-0472">Membrane</keyword>
<feature type="transmembrane region" description="Helical" evidence="1">
    <location>
        <begin position="47"/>
        <end position="67"/>
    </location>
</feature>
<dbReference type="Pfam" id="PF24886">
    <property type="entry name" value="DUF7740"/>
    <property type="match status" value="1"/>
</dbReference>
<proteinExistence type="predicted"/>
<accession>A0A1M7KIS3</accession>
<sequence length="118" mass="13043">MSPYSLPTLTRPFWLVSLCAAIGISILLHIVLLGLVRKRKESVHYGAYFLGLAMNLTDATLVLLLAARIHGTDEAVRASAKSVVKKLPRSKRDLIYKVIDSRSPLNLVDFLAQNLDAE</sequence>
<evidence type="ECO:0000313" key="3">
    <source>
        <dbReference type="EMBL" id="SHM65268.1"/>
    </source>
</evidence>
<evidence type="ECO:0000256" key="1">
    <source>
        <dbReference type="SAM" id="Phobius"/>
    </source>
</evidence>
<dbReference type="EMBL" id="FRDA01000002">
    <property type="protein sequence ID" value="SHM65268.1"/>
    <property type="molecule type" value="Genomic_DNA"/>
</dbReference>
<organism evidence="3 4">
    <name type="scientific">Pseudomonas asturiensis</name>
    <dbReference type="NCBI Taxonomy" id="1190415"/>
    <lineage>
        <taxon>Bacteria</taxon>
        <taxon>Pseudomonadati</taxon>
        <taxon>Pseudomonadota</taxon>
        <taxon>Gammaproteobacteria</taxon>
        <taxon>Pseudomonadales</taxon>
        <taxon>Pseudomonadaceae</taxon>
        <taxon>Pseudomonas</taxon>
    </lineage>
</organism>
<feature type="transmembrane region" description="Helical" evidence="1">
    <location>
        <begin position="12"/>
        <end position="35"/>
    </location>
</feature>
<keyword evidence="1" id="KW-0812">Transmembrane</keyword>
<evidence type="ECO:0000259" key="2">
    <source>
        <dbReference type="Pfam" id="PF24886"/>
    </source>
</evidence>
<feature type="domain" description="DUF7740" evidence="2">
    <location>
        <begin position="54"/>
        <end position="116"/>
    </location>
</feature>
<keyword evidence="1" id="KW-1133">Transmembrane helix</keyword>
<gene>
    <name evidence="3" type="ORF">SAMN05216593_102167</name>
</gene>
<evidence type="ECO:0000313" key="4">
    <source>
        <dbReference type="Proteomes" id="UP000183983"/>
    </source>
</evidence>
<dbReference type="InterPro" id="IPR056642">
    <property type="entry name" value="DUF7740"/>
</dbReference>